<dbReference type="Pfam" id="PF00512">
    <property type="entry name" value="HisKA"/>
    <property type="match status" value="1"/>
</dbReference>
<dbReference type="Gene3D" id="3.30.565.10">
    <property type="entry name" value="Histidine kinase-like ATPase, C-terminal domain"/>
    <property type="match status" value="1"/>
</dbReference>
<dbReference type="InterPro" id="IPR004358">
    <property type="entry name" value="Sig_transdc_His_kin-like_C"/>
</dbReference>
<dbReference type="InterPro" id="IPR035965">
    <property type="entry name" value="PAS-like_dom_sf"/>
</dbReference>
<evidence type="ECO:0000256" key="6">
    <source>
        <dbReference type="PROSITE-ProRule" id="PRU00169"/>
    </source>
</evidence>
<dbReference type="Gene3D" id="1.10.287.130">
    <property type="match status" value="1"/>
</dbReference>
<dbReference type="CDD" id="cd17580">
    <property type="entry name" value="REC_2_DhkD-like"/>
    <property type="match status" value="1"/>
</dbReference>
<evidence type="ECO:0000259" key="10">
    <source>
        <dbReference type="PROSITE" id="PS50110"/>
    </source>
</evidence>
<dbReference type="InterPro" id="IPR011006">
    <property type="entry name" value="CheY-like_superfamily"/>
</dbReference>
<dbReference type="SUPFAM" id="SSF55874">
    <property type="entry name" value="ATPase domain of HSP90 chaperone/DNA topoisomerase II/histidine kinase"/>
    <property type="match status" value="1"/>
</dbReference>
<keyword evidence="14" id="KW-1185">Reference proteome</keyword>
<dbReference type="InterPro" id="IPR003018">
    <property type="entry name" value="GAF"/>
</dbReference>
<dbReference type="InterPro" id="IPR000700">
    <property type="entry name" value="PAS-assoc_C"/>
</dbReference>
<dbReference type="SUPFAM" id="SSF52172">
    <property type="entry name" value="CheY-like"/>
    <property type="match status" value="2"/>
</dbReference>
<keyword evidence="4" id="KW-0808">Transferase</keyword>
<evidence type="ECO:0000256" key="7">
    <source>
        <dbReference type="SAM" id="Coils"/>
    </source>
</evidence>
<dbReference type="Gene3D" id="3.30.450.40">
    <property type="match status" value="1"/>
</dbReference>
<feature type="modified residue" description="4-aspartylphosphate" evidence="6">
    <location>
        <position position="1160"/>
    </location>
</feature>
<dbReference type="SMART" id="SM00388">
    <property type="entry name" value="HisKA"/>
    <property type="match status" value="1"/>
</dbReference>
<comment type="catalytic activity">
    <reaction evidence="1">
        <text>ATP + protein L-histidine = ADP + protein N-phospho-L-histidine.</text>
        <dbReference type="EC" id="2.7.13.3"/>
    </reaction>
</comment>
<dbReference type="SUPFAM" id="SSF55781">
    <property type="entry name" value="GAF domain-like"/>
    <property type="match status" value="1"/>
</dbReference>
<keyword evidence="5" id="KW-0418">Kinase</keyword>
<dbReference type="Pfam" id="PF13185">
    <property type="entry name" value="GAF_2"/>
    <property type="match status" value="1"/>
</dbReference>
<feature type="domain" description="PAS" evidence="11">
    <location>
        <begin position="149"/>
        <end position="222"/>
    </location>
</feature>
<evidence type="ECO:0000259" key="12">
    <source>
        <dbReference type="PROSITE" id="PS50113"/>
    </source>
</evidence>
<dbReference type="InterPro" id="IPR036097">
    <property type="entry name" value="HisK_dim/P_sf"/>
</dbReference>
<dbReference type="InterPro" id="IPR001789">
    <property type="entry name" value="Sig_transdc_resp-reg_receiver"/>
</dbReference>
<evidence type="ECO:0000256" key="8">
    <source>
        <dbReference type="SAM" id="MobiDB-lite"/>
    </source>
</evidence>
<name>A0ABT2C537_9BURK</name>
<dbReference type="SMART" id="SM00448">
    <property type="entry name" value="REC"/>
    <property type="match status" value="2"/>
</dbReference>
<feature type="domain" description="PAC" evidence="12">
    <location>
        <begin position="799"/>
        <end position="852"/>
    </location>
</feature>
<dbReference type="InterPro" id="IPR029016">
    <property type="entry name" value="GAF-like_dom_sf"/>
</dbReference>
<feature type="coiled-coil region" evidence="7">
    <location>
        <begin position="127"/>
        <end position="154"/>
    </location>
</feature>
<dbReference type="CDD" id="cd00082">
    <property type="entry name" value="HisKA"/>
    <property type="match status" value="1"/>
</dbReference>
<dbReference type="InterPro" id="IPR003661">
    <property type="entry name" value="HisK_dim/P_dom"/>
</dbReference>
<evidence type="ECO:0000259" key="11">
    <source>
        <dbReference type="PROSITE" id="PS50112"/>
    </source>
</evidence>
<evidence type="ECO:0000256" key="4">
    <source>
        <dbReference type="ARBA" id="ARBA00022679"/>
    </source>
</evidence>
<evidence type="ECO:0000256" key="1">
    <source>
        <dbReference type="ARBA" id="ARBA00000085"/>
    </source>
</evidence>
<feature type="domain" description="PAS" evidence="11">
    <location>
        <begin position="605"/>
        <end position="660"/>
    </location>
</feature>
<dbReference type="InterPro" id="IPR036890">
    <property type="entry name" value="HATPase_C_sf"/>
</dbReference>
<organism evidence="13 14">
    <name type="scientific">Telluria mixta</name>
    <dbReference type="NCBI Taxonomy" id="34071"/>
    <lineage>
        <taxon>Bacteria</taxon>
        <taxon>Pseudomonadati</taxon>
        <taxon>Pseudomonadota</taxon>
        <taxon>Betaproteobacteria</taxon>
        <taxon>Burkholderiales</taxon>
        <taxon>Oxalobacteraceae</taxon>
        <taxon>Telluria group</taxon>
        <taxon>Telluria</taxon>
    </lineage>
</organism>
<dbReference type="Gene3D" id="3.40.50.2300">
    <property type="match status" value="2"/>
</dbReference>
<dbReference type="InterPro" id="IPR005467">
    <property type="entry name" value="His_kinase_dom"/>
</dbReference>
<feature type="domain" description="Histidine kinase" evidence="9">
    <location>
        <begin position="870"/>
        <end position="1088"/>
    </location>
</feature>
<accession>A0ABT2C537</accession>
<dbReference type="SMART" id="SM00091">
    <property type="entry name" value="PAS"/>
    <property type="match status" value="4"/>
</dbReference>
<protein>
    <recommendedName>
        <fullName evidence="2">histidine kinase</fullName>
        <ecNumber evidence="2">2.7.13.3</ecNumber>
    </recommendedName>
</protein>
<gene>
    <name evidence="13" type="ORF">NX786_23485</name>
</gene>
<keyword evidence="3 6" id="KW-0597">Phosphoprotein</keyword>
<reference evidence="13" key="1">
    <citation type="submission" date="2022-08" db="EMBL/GenBank/DDBJ databases">
        <title>Reclassification of Massilia species as members of the genera Telluria, Duganella, Pseudoduganella, Mokoshia gen. nov. and Zemynaea gen. nov. using orthogonal and non-orthogonal genome-based approaches.</title>
        <authorList>
            <person name="Bowman J.P."/>
        </authorList>
    </citation>
    <scope>NUCLEOTIDE SEQUENCE</scope>
    <source>
        <strain evidence="13">LMG 11547</strain>
    </source>
</reference>
<feature type="region of interest" description="Disordered" evidence="8">
    <location>
        <begin position="1084"/>
        <end position="1103"/>
    </location>
</feature>
<evidence type="ECO:0000313" key="14">
    <source>
        <dbReference type="Proteomes" id="UP001165263"/>
    </source>
</evidence>
<dbReference type="SUPFAM" id="SSF47384">
    <property type="entry name" value="Homodimeric domain of signal transducing histidine kinase"/>
    <property type="match status" value="1"/>
</dbReference>
<dbReference type="PROSITE" id="PS50110">
    <property type="entry name" value="RESPONSE_REGULATORY"/>
    <property type="match status" value="2"/>
</dbReference>
<evidence type="ECO:0000259" key="9">
    <source>
        <dbReference type="PROSITE" id="PS50109"/>
    </source>
</evidence>
<dbReference type="Pfam" id="PF02518">
    <property type="entry name" value="HATPase_c"/>
    <property type="match status" value="1"/>
</dbReference>
<dbReference type="RefSeq" id="WP_259451332.1">
    <property type="nucleotide sequence ID" value="NZ_JANUHC010000009.1"/>
</dbReference>
<dbReference type="CDD" id="cd00130">
    <property type="entry name" value="PAS"/>
    <property type="match status" value="2"/>
</dbReference>
<dbReference type="PROSITE" id="PS50113">
    <property type="entry name" value="PAC"/>
    <property type="match status" value="2"/>
</dbReference>
<evidence type="ECO:0000256" key="2">
    <source>
        <dbReference type="ARBA" id="ARBA00012438"/>
    </source>
</evidence>
<comment type="caution">
    <text evidence="13">The sequence shown here is derived from an EMBL/GenBank/DDBJ whole genome shotgun (WGS) entry which is preliminary data.</text>
</comment>
<dbReference type="EMBL" id="JANUHC010000009">
    <property type="protein sequence ID" value="MCS0632297.1"/>
    <property type="molecule type" value="Genomic_DNA"/>
</dbReference>
<dbReference type="PANTHER" id="PTHR43547">
    <property type="entry name" value="TWO-COMPONENT HISTIDINE KINASE"/>
    <property type="match status" value="1"/>
</dbReference>
<evidence type="ECO:0000256" key="5">
    <source>
        <dbReference type="ARBA" id="ARBA00022777"/>
    </source>
</evidence>
<dbReference type="SUPFAM" id="SSF55785">
    <property type="entry name" value="PYP-like sensor domain (PAS domain)"/>
    <property type="match status" value="4"/>
</dbReference>
<dbReference type="Pfam" id="PF08448">
    <property type="entry name" value="PAS_4"/>
    <property type="match status" value="3"/>
</dbReference>
<dbReference type="EC" id="2.7.13.3" evidence="2"/>
<dbReference type="SMART" id="SM00387">
    <property type="entry name" value="HATPase_c"/>
    <property type="match status" value="1"/>
</dbReference>
<dbReference type="Gene3D" id="3.30.450.20">
    <property type="entry name" value="PAS domain"/>
    <property type="match status" value="4"/>
</dbReference>
<dbReference type="PROSITE" id="PS50112">
    <property type="entry name" value="PAS"/>
    <property type="match status" value="2"/>
</dbReference>
<feature type="domain" description="PAC" evidence="12">
    <location>
        <begin position="223"/>
        <end position="276"/>
    </location>
</feature>
<dbReference type="NCBIfam" id="TIGR00229">
    <property type="entry name" value="sensory_box"/>
    <property type="match status" value="3"/>
</dbReference>
<dbReference type="PRINTS" id="PR00344">
    <property type="entry name" value="BCTRLSENSOR"/>
</dbReference>
<sequence>MASDQTTKILLVDDQPANLAVLEAILADLGQTLVSVTSGEAALREVLAHDFAVVLLDVRMPTMNGFELAQLIREHPRTHSLPIIFLTAGDADEFPLERAYALGAVDYLTKPLNPIVLRAKVAVFIDLYRKNAELARIEEERHRAQLRSRDARLRLILDNIRDYAFIGTDVDRVVTEWEGGAAAITGWSPDDVRGRGADLLFTPEDLANGQPELEARRALEQGRAEDRRWHVRRDGMLFYADGVMVPLRDEAGVHVGFAKIIRDATAEKLAAERLAESEQKLDDSRRQADAERERLLRELQAASERMRDIFHRAPAIMCVMSGPDHVIEMANQRFLELAGGRKLAWRPVRAALSELAGQGFIDVLDRVFASGEAVEGHNVRLLLAPAADGDGDPHTGLEEHFLDFVCMALREPDGSISGVLLHGVDVTERTRANLLAIGQRGALELAVTDAPLGDVLDVLARTAEEYTGGAGLASVQLMAPGGRLQHAAAPSLAMEFQRAIDAVPVGPVAGAAGSAAWQGEPIVCADIAADPLWQQHVLLARAHGLRAARALPILAPSGAVLGTFTLYYRERRLPNPQEEAALALLANTASLVIGQRHEAAERQAAEHRSRAILESMSEGFIALDPAWRITYANGAAEAVTRRPREELVGAQFWDLFEHLQGSPQERALRRTALERTRTRIEAFDDAQGRWFEINSFPMGATGQDSGGLALYFRDETDRRRAEEGIRRLAAVAEQSSDFIGIFTPDAGGIYLNPAGRRMAGLDDRTNIAAWRMIDFFPREDRPFLRDHVLAALTIGAAEWEGELRLAQPGGAPPMPVYFKGFAVRDADGNNIGLATITRDITAQKRAEEDLRRVAADLSEADHRKSEFLATLAHELRNPLAPIRTGLDLLRMTPRDPDAQARVHAMMDRQLGHLIHLVDDLLDIARITRGKIELKREPVDLKVIAQTAVETSAALIESHGHRLDVDLPEEPLPLEADVTRMVQVLANLLNNAAKYTPAGGRVTLSAWREDGHAVVAVSDSGIGIPPDAIGSVFEMFTQVRGSLDRAQGGLGIGLSLVRRLVELHGGRVNAFSAGRGHGSTFTVRLPLRPGSPHARSAGADEATHVRPPSPLRVLVVDDNADAADSLVALLEALGHTTWVARDGPAGLDLALEVQPDLVLLDIGLPGMSGYEVARAIRRNQGVRQIVLIALTGWGAQSDQQQSHEAGFDQHLTKPVSLEALEQALAAAARTLP</sequence>
<feature type="domain" description="Response regulatory" evidence="10">
    <location>
        <begin position="8"/>
        <end position="125"/>
    </location>
</feature>
<dbReference type="InterPro" id="IPR000014">
    <property type="entry name" value="PAS"/>
</dbReference>
<dbReference type="CDD" id="cd16922">
    <property type="entry name" value="HATPase_EvgS-ArcB-TorS-like"/>
    <property type="match status" value="1"/>
</dbReference>
<dbReference type="InterPro" id="IPR003594">
    <property type="entry name" value="HATPase_dom"/>
</dbReference>
<feature type="coiled-coil region" evidence="7">
    <location>
        <begin position="267"/>
        <end position="312"/>
    </location>
</feature>
<dbReference type="Pfam" id="PF00072">
    <property type="entry name" value="Response_reg"/>
    <property type="match status" value="2"/>
</dbReference>
<feature type="modified residue" description="4-aspartylphosphate" evidence="6">
    <location>
        <position position="57"/>
    </location>
</feature>
<evidence type="ECO:0000256" key="3">
    <source>
        <dbReference type="ARBA" id="ARBA00022553"/>
    </source>
</evidence>
<dbReference type="PANTHER" id="PTHR43547:SF2">
    <property type="entry name" value="HYBRID SIGNAL TRANSDUCTION HISTIDINE KINASE C"/>
    <property type="match status" value="1"/>
</dbReference>
<keyword evidence="7" id="KW-0175">Coiled coil</keyword>
<proteinExistence type="predicted"/>
<dbReference type="InterPro" id="IPR013767">
    <property type="entry name" value="PAS_fold"/>
</dbReference>
<dbReference type="Pfam" id="PF00989">
    <property type="entry name" value="PAS"/>
    <property type="match status" value="1"/>
</dbReference>
<dbReference type="InterPro" id="IPR013656">
    <property type="entry name" value="PAS_4"/>
</dbReference>
<dbReference type="SMART" id="SM00065">
    <property type="entry name" value="GAF"/>
    <property type="match status" value="1"/>
</dbReference>
<feature type="domain" description="Response regulatory" evidence="10">
    <location>
        <begin position="1111"/>
        <end position="1227"/>
    </location>
</feature>
<dbReference type="PROSITE" id="PS50109">
    <property type="entry name" value="HIS_KIN"/>
    <property type="match status" value="1"/>
</dbReference>
<evidence type="ECO:0000313" key="13">
    <source>
        <dbReference type="EMBL" id="MCS0632297.1"/>
    </source>
</evidence>
<dbReference type="Proteomes" id="UP001165263">
    <property type="component" value="Unassembled WGS sequence"/>
</dbReference>